<evidence type="ECO:0008006" key="3">
    <source>
        <dbReference type="Google" id="ProtNLM"/>
    </source>
</evidence>
<protein>
    <recommendedName>
        <fullName evidence="3">DUF4270 family protein</fullName>
    </recommendedName>
</protein>
<dbReference type="Pfam" id="PF14092">
    <property type="entry name" value="DUF4270"/>
    <property type="match status" value="1"/>
</dbReference>
<accession>A0A1H3ZYU5</accession>
<proteinExistence type="predicted"/>
<dbReference type="EMBL" id="FNRL01000005">
    <property type="protein sequence ID" value="SEA28830.1"/>
    <property type="molecule type" value="Genomic_DNA"/>
</dbReference>
<keyword evidence="2" id="KW-1185">Reference proteome</keyword>
<dbReference type="AlphaFoldDB" id="A0A1H3ZYU5"/>
<sequence>MKRTRYQIIRQLYSYSAVLLLAILSSCEKAGFSYNNIVDNNQQTDYILSDTLTVQVSTIKQDSIPTSGTGVLLTGRKADKYFGTTTIQSYFQIAQPPATDIPKTGSQFDSLRLIMHPNGYVAGDSLIEQSFEVYRVTNTIQIAKNLYYLYNNNSFPTEATPLGSFRGIIRPHTDKQLSIPLSADLGQQLFAMVRDKSPDVTDNAKFMDFFKGLNIRPTAKSATVSGFGAADTSLYVRLYYHVNELITTVKYIDLKMQAPNLQFNQAITDHTGTPLAPFNGNVNSLPSTATGNVAFSQPLMGAAIRIDIPYIKSLAFMGQYFKIMKVYLYLQPLSDSYIAPDRLPPRLAICQADKLNQVTDTLAYGELRIDKEFNVNTSYTFDITNYVIKEQTVTDYNSRSLFVTPSSMDVQTTLDRLAIGDQRNPKNKLKIQLYYLLYK</sequence>
<evidence type="ECO:0000313" key="2">
    <source>
        <dbReference type="Proteomes" id="UP000199656"/>
    </source>
</evidence>
<gene>
    <name evidence="1" type="ORF">SAMN05660909_01369</name>
</gene>
<organism evidence="1 2">
    <name type="scientific">Chitinophaga terrae</name>
    <name type="common">ex Kim and Jung 2007</name>
    <dbReference type="NCBI Taxonomy" id="408074"/>
    <lineage>
        <taxon>Bacteria</taxon>
        <taxon>Pseudomonadati</taxon>
        <taxon>Bacteroidota</taxon>
        <taxon>Chitinophagia</taxon>
        <taxon>Chitinophagales</taxon>
        <taxon>Chitinophagaceae</taxon>
        <taxon>Chitinophaga</taxon>
    </lineage>
</organism>
<name>A0A1H3ZYU5_9BACT</name>
<dbReference type="STRING" id="408074.SAMN05660909_01369"/>
<evidence type="ECO:0000313" key="1">
    <source>
        <dbReference type="EMBL" id="SEA28830.1"/>
    </source>
</evidence>
<dbReference type="InterPro" id="IPR025366">
    <property type="entry name" value="DUF4270"/>
</dbReference>
<dbReference type="OrthoDB" id="1092930at2"/>
<reference evidence="2" key="1">
    <citation type="submission" date="2016-10" db="EMBL/GenBank/DDBJ databases">
        <authorList>
            <person name="Varghese N."/>
            <person name="Submissions S."/>
        </authorList>
    </citation>
    <scope>NUCLEOTIDE SEQUENCE [LARGE SCALE GENOMIC DNA]</scope>
    <source>
        <strain evidence="2">DSM 23920</strain>
    </source>
</reference>
<dbReference type="RefSeq" id="WP_089759996.1">
    <property type="nucleotide sequence ID" value="NZ_BKAT01000013.1"/>
</dbReference>
<dbReference type="Proteomes" id="UP000199656">
    <property type="component" value="Unassembled WGS sequence"/>
</dbReference>
<dbReference type="PROSITE" id="PS51257">
    <property type="entry name" value="PROKAR_LIPOPROTEIN"/>
    <property type="match status" value="1"/>
</dbReference>